<evidence type="ECO:0000259" key="2">
    <source>
        <dbReference type="PROSITE" id="PS51371"/>
    </source>
</evidence>
<dbReference type="Pfam" id="PF00571">
    <property type="entry name" value="CBS"/>
    <property type="match status" value="2"/>
</dbReference>
<dbReference type="Gene3D" id="1.25.60.10">
    <property type="entry name" value="MgtE N-terminal domain-like"/>
    <property type="match status" value="1"/>
</dbReference>
<dbReference type="EMBL" id="LT859958">
    <property type="protein sequence ID" value="SMX53325.1"/>
    <property type="molecule type" value="Genomic_DNA"/>
</dbReference>
<gene>
    <name evidence="3" type="ORF">CFX1CAM_0259</name>
</gene>
<evidence type="ECO:0000256" key="1">
    <source>
        <dbReference type="PROSITE-ProRule" id="PRU00703"/>
    </source>
</evidence>
<dbReference type="Gene3D" id="3.10.580.10">
    <property type="entry name" value="CBS-domain"/>
    <property type="match status" value="1"/>
</dbReference>
<dbReference type="GO" id="GO:0016020">
    <property type="term" value="C:membrane"/>
    <property type="evidence" value="ECO:0007669"/>
    <property type="project" value="InterPro"/>
</dbReference>
<dbReference type="InterPro" id="IPR038076">
    <property type="entry name" value="MgtE_N_sf"/>
</dbReference>
<proteinExistence type="predicted"/>
<dbReference type="Pfam" id="PF03448">
    <property type="entry name" value="MgtE_N"/>
    <property type="match status" value="1"/>
</dbReference>
<dbReference type="InterPro" id="IPR006669">
    <property type="entry name" value="MgtE_transporter"/>
</dbReference>
<protein>
    <submittedName>
        <fullName evidence="3">MgtE intracellular region</fullName>
    </submittedName>
</protein>
<dbReference type="PANTHER" id="PTHR43773:SF1">
    <property type="entry name" value="MAGNESIUM TRANSPORTER MGTE"/>
    <property type="match status" value="1"/>
</dbReference>
<dbReference type="InterPro" id="IPR000644">
    <property type="entry name" value="CBS_dom"/>
</dbReference>
<dbReference type="Proteomes" id="UP000195514">
    <property type="component" value="Chromosome I"/>
</dbReference>
<keyword evidence="4" id="KW-1185">Reference proteome</keyword>
<dbReference type="RefSeq" id="WP_162287640.1">
    <property type="nucleotide sequence ID" value="NZ_LT859958.1"/>
</dbReference>
<dbReference type="GO" id="GO:0015095">
    <property type="term" value="F:magnesium ion transmembrane transporter activity"/>
    <property type="evidence" value="ECO:0007669"/>
    <property type="project" value="InterPro"/>
</dbReference>
<name>A0A1Y6K0V9_9CHLR</name>
<dbReference type="SUPFAM" id="SSF158791">
    <property type="entry name" value="MgtE N-terminal domain-like"/>
    <property type="match status" value="1"/>
</dbReference>
<dbReference type="PANTHER" id="PTHR43773">
    <property type="entry name" value="MAGNESIUM TRANSPORTER MGTE"/>
    <property type="match status" value="1"/>
</dbReference>
<dbReference type="CDD" id="cd04606">
    <property type="entry name" value="CBS_pair_Mg_transporter"/>
    <property type="match status" value="1"/>
</dbReference>
<dbReference type="InterPro" id="IPR006668">
    <property type="entry name" value="Mg_transptr_MgtE_intracell_dom"/>
</dbReference>
<sequence length="419" mass="46444">MIYVSKLINQYIWDGYGGAIGRLEDILVNGTDKNLPPIVALVVKKNHLGIEMIPANQIASLWPSMTLKVGAEHIKPYQPSGHELPLLDRVLDQQIVDTEGKRLVRVNDLQLARAGDLFVLTGVDVSSIGLLRRLGLEKLGRHIGNALKRPVRTTVIPWEFVASIDHDDPLRLSVSQNKLVKLPAADIAAIVDELDHHTITALLEGFDNPSLADTLEESSPELQMTILANMPPERAADILEEMDPDEAADLLADLPEQTSEALLELMEQDDAQEVRTLLTYPEDTAGGIMTTEFAYVPVDLTVGAALNYLRSSEDARDDEGMHYVHILDHNKRLQGVVTLRDLVMAEPDSELQQWVIAERITVEPLTPQKDVAYLIAKYDLASIPVIDPNTNVMLGIVTVDDAIDIVLPTAWKKRLPRLF</sequence>
<dbReference type="AlphaFoldDB" id="A0A1Y6K0V9"/>
<dbReference type="SMART" id="SM00924">
    <property type="entry name" value="MgtE_N"/>
    <property type="match status" value="1"/>
</dbReference>
<dbReference type="KEGG" id="abat:CFX1CAM_0259"/>
<evidence type="ECO:0000313" key="3">
    <source>
        <dbReference type="EMBL" id="SMX53325.1"/>
    </source>
</evidence>
<accession>A0A1Y6K0V9</accession>
<reference evidence="4" key="1">
    <citation type="submission" date="2017-05" db="EMBL/GenBank/DDBJ databases">
        <authorList>
            <person name="Kirkegaard R."/>
            <person name="Mcilroy J S."/>
        </authorList>
    </citation>
    <scope>NUCLEOTIDE SEQUENCE [LARGE SCALE GENOMIC DNA]</scope>
</reference>
<organism evidence="3 4">
    <name type="scientific">Candidatus Brevifilum fermentans</name>
    <dbReference type="NCBI Taxonomy" id="1986204"/>
    <lineage>
        <taxon>Bacteria</taxon>
        <taxon>Bacillati</taxon>
        <taxon>Chloroflexota</taxon>
        <taxon>Anaerolineae</taxon>
        <taxon>Anaerolineales</taxon>
        <taxon>Anaerolineaceae</taxon>
        <taxon>Candidatus Brevifilum</taxon>
    </lineage>
</organism>
<feature type="domain" description="CBS" evidence="2">
    <location>
        <begin position="289"/>
        <end position="353"/>
    </location>
</feature>
<evidence type="ECO:0000313" key="4">
    <source>
        <dbReference type="Proteomes" id="UP000195514"/>
    </source>
</evidence>
<dbReference type="SUPFAM" id="SSF54631">
    <property type="entry name" value="CBS-domain pair"/>
    <property type="match status" value="1"/>
</dbReference>
<feature type="domain" description="CBS" evidence="2">
    <location>
        <begin position="355"/>
        <end position="413"/>
    </location>
</feature>
<dbReference type="SMART" id="SM00116">
    <property type="entry name" value="CBS"/>
    <property type="match status" value="2"/>
</dbReference>
<keyword evidence="1" id="KW-0129">CBS domain</keyword>
<dbReference type="InterPro" id="IPR046342">
    <property type="entry name" value="CBS_dom_sf"/>
</dbReference>
<dbReference type="PROSITE" id="PS51371">
    <property type="entry name" value="CBS"/>
    <property type="match status" value="2"/>
</dbReference>